<sequence>MTNNQTLLHTVDCFAPSFALQSHHITRILKFGFAVFTQIATQLFKIQYVILQYLSDNVSSFEKETLYREAIKYQYWVAF</sequence>
<name>A0A0G0G838_9BACT</name>
<reference evidence="1 2" key="1">
    <citation type="journal article" date="2015" name="Nature">
        <title>rRNA introns, odd ribosomes, and small enigmatic genomes across a large radiation of phyla.</title>
        <authorList>
            <person name="Brown C.T."/>
            <person name="Hug L.A."/>
            <person name="Thomas B.C."/>
            <person name="Sharon I."/>
            <person name="Castelle C.J."/>
            <person name="Singh A."/>
            <person name="Wilkins M.J."/>
            <person name="Williams K.H."/>
            <person name="Banfield J.F."/>
        </authorList>
    </citation>
    <scope>NUCLEOTIDE SEQUENCE [LARGE SCALE GENOMIC DNA]</scope>
</reference>
<comment type="caution">
    <text evidence="1">The sequence shown here is derived from an EMBL/GenBank/DDBJ whole genome shotgun (WGS) entry which is preliminary data.</text>
</comment>
<evidence type="ECO:0000313" key="2">
    <source>
        <dbReference type="Proteomes" id="UP000034849"/>
    </source>
</evidence>
<organism evidence="1 2">
    <name type="scientific">Candidatus Magasanikbacteria bacterium GW2011_GWC2_37_14</name>
    <dbReference type="NCBI Taxonomy" id="1619046"/>
    <lineage>
        <taxon>Bacteria</taxon>
        <taxon>Candidatus Magasanikiibacteriota</taxon>
    </lineage>
</organism>
<proteinExistence type="predicted"/>
<dbReference type="AlphaFoldDB" id="A0A0G0G838"/>
<accession>A0A0G0G838</accession>
<dbReference type="EMBL" id="LBSX01000011">
    <property type="protein sequence ID" value="KKQ27268.1"/>
    <property type="molecule type" value="Genomic_DNA"/>
</dbReference>
<protein>
    <submittedName>
        <fullName evidence="1">Uncharacterized protein</fullName>
    </submittedName>
</protein>
<gene>
    <name evidence="1" type="ORF">US42_C0011G0006</name>
</gene>
<dbReference type="Proteomes" id="UP000034849">
    <property type="component" value="Unassembled WGS sequence"/>
</dbReference>
<evidence type="ECO:0000313" key="1">
    <source>
        <dbReference type="EMBL" id="KKQ27268.1"/>
    </source>
</evidence>
<dbReference type="STRING" id="1619046.US42_C0011G0006"/>